<keyword evidence="2" id="KW-1185">Reference proteome</keyword>
<accession>A0ACB0LHE0</accession>
<proteinExistence type="predicted"/>
<dbReference type="EMBL" id="CASHSV030000513">
    <property type="protein sequence ID" value="CAJ2667529.1"/>
    <property type="molecule type" value="Genomic_DNA"/>
</dbReference>
<sequence>MQNPMIFVVQCQVKIIKCLIENFVIDISFNRLSGLSSLCFFEEVDNLIGKNHIFKQSIILVKAWCYYESRILGSNSGLFSTYALKVLVLYIFNLYGNGFAGPLEVLFRFLEFYSKFDWKNYCISLSGPVPLSSLPADMTAESPRKDCQSQDLLLTQWFLNACMFYYGNMPRNQGNQFISKHINIIDPLRVDNNLGRSISKASFYRIRSAFRLGAERMVRLLNCTDEYLIAEFDFFFKNTWDRHGNGYWIHVSIYNLYIRKVGKLPCQESEDEPDCQEPDNQLKESNQSSDARVVSQTQTSSPESAPIYSEAQDQHCNVFVSETESELVHFSSSMSDSKMGSSSRSEVLDNLSFGPTSCDLRSEDAFKSTNPSNMGLHKEEPDCATITESSRTLHALMDHSVDKEEHGGVGNMTESSRSYLEAVKGAKSNSNEAMGQQEEEHHFMSTAENCKNLNYLDALLGMKKSHASFSPPPPQQKKSYSLDKVQFPELKPPSPTVKRSINVGKDSVDSPSVVIKHGNVMNPAESCKYKPVSDSTSETNLSSLPSETTQPENAHDQSTVSTDIVRDESTTSESVALNAHAPFQVQQAQFPELKPLFPTVKRSINEGKDSVDPPAVMNPAESCIYTPASDSTSEINLSSLPPETTQPENVHGQSTVSTDNVRHESTTSESVALNVHALQSPCASGSSVLQFPFKFDDISHDEASNYLLNQCFDILYGDFESYWVNLKYGHHCVNGHSEEPVYFPPTVELPMYFQAPYYWNTRPSSSVNRVPVVVPGMPPTFAPDSHIEGINQGVSFWLPGSSGTGTFMPNPLTYHQRHYVEEFDNEHQNANNISERQEDSNFNSRRRSSRRGQNDYRRNEISEGKDEAPLQGEDEGSSSAVKKEAPDEGDSEGSSTAVNELDNLDKDSKDDSPHRP</sequence>
<protein>
    <submittedName>
        <fullName evidence="1">Uncharacterized protein</fullName>
    </submittedName>
</protein>
<reference evidence="1" key="1">
    <citation type="submission" date="2023-10" db="EMBL/GenBank/DDBJ databases">
        <authorList>
            <person name="Rodriguez Cubillos JULIANA M."/>
            <person name="De Vega J."/>
        </authorList>
    </citation>
    <scope>NUCLEOTIDE SEQUENCE</scope>
</reference>
<comment type="caution">
    <text evidence="1">The sequence shown here is derived from an EMBL/GenBank/DDBJ whole genome shotgun (WGS) entry which is preliminary data.</text>
</comment>
<organism evidence="1 2">
    <name type="scientific">Trifolium pratense</name>
    <name type="common">Red clover</name>
    <dbReference type="NCBI Taxonomy" id="57577"/>
    <lineage>
        <taxon>Eukaryota</taxon>
        <taxon>Viridiplantae</taxon>
        <taxon>Streptophyta</taxon>
        <taxon>Embryophyta</taxon>
        <taxon>Tracheophyta</taxon>
        <taxon>Spermatophyta</taxon>
        <taxon>Magnoliopsida</taxon>
        <taxon>eudicotyledons</taxon>
        <taxon>Gunneridae</taxon>
        <taxon>Pentapetalae</taxon>
        <taxon>rosids</taxon>
        <taxon>fabids</taxon>
        <taxon>Fabales</taxon>
        <taxon>Fabaceae</taxon>
        <taxon>Papilionoideae</taxon>
        <taxon>50 kb inversion clade</taxon>
        <taxon>NPAAA clade</taxon>
        <taxon>Hologalegina</taxon>
        <taxon>IRL clade</taxon>
        <taxon>Trifolieae</taxon>
        <taxon>Trifolium</taxon>
    </lineage>
</organism>
<name>A0ACB0LHE0_TRIPR</name>
<gene>
    <name evidence="1" type="ORF">MILVUS5_LOCUS32119</name>
</gene>
<evidence type="ECO:0000313" key="2">
    <source>
        <dbReference type="Proteomes" id="UP001177021"/>
    </source>
</evidence>
<evidence type="ECO:0000313" key="1">
    <source>
        <dbReference type="EMBL" id="CAJ2667529.1"/>
    </source>
</evidence>
<dbReference type="Proteomes" id="UP001177021">
    <property type="component" value="Unassembled WGS sequence"/>
</dbReference>